<comment type="caution">
    <text evidence="2">The sequence shown here is derived from an EMBL/GenBank/DDBJ whole genome shotgun (WGS) entry which is preliminary data.</text>
</comment>
<dbReference type="AlphaFoldDB" id="A0A9X1SE08"/>
<accession>A0A9X1SE08</accession>
<keyword evidence="3" id="KW-1185">Reference proteome</keyword>
<evidence type="ECO:0000313" key="3">
    <source>
        <dbReference type="Proteomes" id="UP001139158"/>
    </source>
</evidence>
<dbReference type="Proteomes" id="UP001139158">
    <property type="component" value="Unassembled WGS sequence"/>
</dbReference>
<name>A0A9X1SE08_9MICC</name>
<sequence>MMYGRDDLEWDELVLAGLRILKRRAVGRNMIQYADFVAALADESGQPPLTLSRDRAAIGPLLAEISERAREDHPGLLISVLVYNKASSMPGKGFFELTKRLGLLSADASEKEEWAFMASQTTGLDSHYSGAGSRAAAARNPE</sequence>
<proteinExistence type="predicted"/>
<evidence type="ECO:0000313" key="2">
    <source>
        <dbReference type="EMBL" id="MCC3299698.1"/>
    </source>
</evidence>
<protein>
    <submittedName>
        <fullName evidence="2">Uncharacterized protein</fullName>
    </submittedName>
</protein>
<feature type="region of interest" description="Disordered" evidence="1">
    <location>
        <begin position="123"/>
        <end position="142"/>
    </location>
</feature>
<organism evidence="2 3">
    <name type="scientific">Arthrobacter caoxuetaonis</name>
    <dbReference type="NCBI Taxonomy" id="2886935"/>
    <lineage>
        <taxon>Bacteria</taxon>
        <taxon>Bacillati</taxon>
        <taxon>Actinomycetota</taxon>
        <taxon>Actinomycetes</taxon>
        <taxon>Micrococcales</taxon>
        <taxon>Micrococcaceae</taxon>
        <taxon>Arthrobacter</taxon>
    </lineage>
</organism>
<reference evidence="2" key="1">
    <citation type="submission" date="2021-10" db="EMBL/GenBank/DDBJ databases">
        <title>Novel species in genus Arthrobacter.</title>
        <authorList>
            <person name="Liu Y."/>
        </authorList>
    </citation>
    <scope>NUCLEOTIDE SEQUENCE</scope>
    <source>
        <strain evidence="2">Zg-Y453</strain>
    </source>
</reference>
<dbReference type="EMBL" id="JAJFZV010000020">
    <property type="protein sequence ID" value="MCC3299698.1"/>
    <property type="molecule type" value="Genomic_DNA"/>
</dbReference>
<dbReference type="RefSeq" id="WP_227897684.1">
    <property type="nucleotide sequence ID" value="NZ_CP099467.1"/>
</dbReference>
<feature type="compositionally biased region" description="Low complexity" evidence="1">
    <location>
        <begin position="129"/>
        <end position="142"/>
    </location>
</feature>
<evidence type="ECO:0000256" key="1">
    <source>
        <dbReference type="SAM" id="MobiDB-lite"/>
    </source>
</evidence>
<gene>
    <name evidence="2" type="ORF">LJ757_18035</name>
</gene>